<accession>A0A4V6NYW0</accession>
<evidence type="ECO:0000313" key="2">
    <source>
        <dbReference type="Proteomes" id="UP000295788"/>
    </source>
</evidence>
<dbReference type="RefSeq" id="WP_165895069.1">
    <property type="nucleotide sequence ID" value="NZ_SMAB01000023.1"/>
</dbReference>
<keyword evidence="2" id="KW-1185">Reference proteome</keyword>
<dbReference type="Gene3D" id="3.30.1490.300">
    <property type="match status" value="1"/>
</dbReference>
<gene>
    <name evidence="1" type="ORF">EDD72_12313</name>
</gene>
<dbReference type="InterPro" id="IPR050696">
    <property type="entry name" value="FtsA/MreB"/>
</dbReference>
<dbReference type="AlphaFoldDB" id="A0A4V6NYW0"/>
<name>A0A4V6NYW0_9BACI</name>
<reference evidence="1 2" key="1">
    <citation type="submission" date="2019-03" db="EMBL/GenBank/DDBJ databases">
        <title>Genomic Encyclopedia of Type Strains, Phase IV (KMG-IV): sequencing the most valuable type-strain genomes for metagenomic binning, comparative biology and taxonomic classification.</title>
        <authorList>
            <person name="Goeker M."/>
        </authorList>
    </citation>
    <scope>NUCLEOTIDE SEQUENCE [LARGE SCALE GENOMIC DNA]</scope>
    <source>
        <strain evidence="1 2">DSM 23802</strain>
    </source>
</reference>
<dbReference type="InterPro" id="IPR043129">
    <property type="entry name" value="ATPase_NBD"/>
</dbReference>
<dbReference type="Gene3D" id="3.30.420.40">
    <property type="match status" value="2"/>
</dbReference>
<proteinExistence type="predicted"/>
<dbReference type="Proteomes" id="UP000295788">
    <property type="component" value="Unassembled WGS sequence"/>
</dbReference>
<comment type="caution">
    <text evidence="1">The sequence shown here is derived from an EMBL/GenBank/DDBJ whole genome shotgun (WGS) entry which is preliminary data.</text>
</comment>
<dbReference type="InterPro" id="IPR005883">
    <property type="entry name" value="PilM"/>
</dbReference>
<organism evidence="1 2">
    <name type="scientific">Tepidibacillus fermentans</name>
    <dbReference type="NCBI Taxonomy" id="1281767"/>
    <lineage>
        <taxon>Bacteria</taxon>
        <taxon>Bacillati</taxon>
        <taxon>Bacillota</taxon>
        <taxon>Bacilli</taxon>
        <taxon>Bacillales</taxon>
        <taxon>Bacillaceae</taxon>
        <taxon>Tepidibacillus</taxon>
    </lineage>
</organism>
<dbReference type="PANTHER" id="PTHR32432:SF3">
    <property type="entry name" value="ETHANOLAMINE UTILIZATION PROTEIN EUTJ"/>
    <property type="match status" value="1"/>
</dbReference>
<sequence length="345" mass="40316">MFHRFKFRLNKNKRQLAICFEEKMIRFIEVTLNQERIVEIHQAFSLENKLMNEAGHVDKESWKRFLKETVKPYKIKAKQVHVVIPTSNVIVRQHVMPNLPEKELKQMIHYEIGNTIHLPFELPVVDIVKIKTEGAIYKDDGEEGSQVVLVAAPGQMIYPIVEGLLDVGLEVKSVDIPATSLYRLFKTNYPERKEEPMIIAEIMNHGVDLHIFDRGILWFTRHIQMDFTEEPSLIEGTINVKALLERIQSQEYYQSFVLDLANEMERAMNFFQYTLNNRDQAINSCWIVSKHKLNENFYLYLQNRLEIEVNPLIYQPKSTKVMSVDLSGYDKGIGTLCREVTNRGN</sequence>
<evidence type="ECO:0000313" key="1">
    <source>
        <dbReference type="EMBL" id="TCS79052.1"/>
    </source>
</evidence>
<dbReference type="SUPFAM" id="SSF53067">
    <property type="entry name" value="Actin-like ATPase domain"/>
    <property type="match status" value="1"/>
</dbReference>
<dbReference type="Pfam" id="PF11104">
    <property type="entry name" value="PilM_2"/>
    <property type="match status" value="1"/>
</dbReference>
<dbReference type="EMBL" id="SMAB01000023">
    <property type="protein sequence ID" value="TCS79052.1"/>
    <property type="molecule type" value="Genomic_DNA"/>
</dbReference>
<dbReference type="PANTHER" id="PTHR32432">
    <property type="entry name" value="CELL DIVISION PROTEIN FTSA-RELATED"/>
    <property type="match status" value="1"/>
</dbReference>
<protein>
    <submittedName>
        <fullName evidence="1">Tfp pilus assembly PilM family ATPase</fullName>
    </submittedName>
</protein>